<organism evidence="1 2">
    <name type="scientific">Zopfia rhizophila CBS 207.26</name>
    <dbReference type="NCBI Taxonomy" id="1314779"/>
    <lineage>
        <taxon>Eukaryota</taxon>
        <taxon>Fungi</taxon>
        <taxon>Dikarya</taxon>
        <taxon>Ascomycota</taxon>
        <taxon>Pezizomycotina</taxon>
        <taxon>Dothideomycetes</taxon>
        <taxon>Dothideomycetes incertae sedis</taxon>
        <taxon>Zopfiaceae</taxon>
        <taxon>Zopfia</taxon>
    </lineage>
</organism>
<accession>A0A6A6DF14</accession>
<reference evidence="1" key="1">
    <citation type="journal article" date="2020" name="Stud. Mycol.">
        <title>101 Dothideomycetes genomes: a test case for predicting lifestyles and emergence of pathogens.</title>
        <authorList>
            <person name="Haridas S."/>
            <person name="Albert R."/>
            <person name="Binder M."/>
            <person name="Bloem J."/>
            <person name="Labutti K."/>
            <person name="Salamov A."/>
            <person name="Andreopoulos B."/>
            <person name="Baker S."/>
            <person name="Barry K."/>
            <person name="Bills G."/>
            <person name="Bluhm B."/>
            <person name="Cannon C."/>
            <person name="Castanera R."/>
            <person name="Culley D."/>
            <person name="Daum C."/>
            <person name="Ezra D."/>
            <person name="Gonzalez J."/>
            <person name="Henrissat B."/>
            <person name="Kuo A."/>
            <person name="Liang C."/>
            <person name="Lipzen A."/>
            <person name="Lutzoni F."/>
            <person name="Magnuson J."/>
            <person name="Mondo S."/>
            <person name="Nolan M."/>
            <person name="Ohm R."/>
            <person name="Pangilinan J."/>
            <person name="Park H.-J."/>
            <person name="Ramirez L."/>
            <person name="Alfaro M."/>
            <person name="Sun H."/>
            <person name="Tritt A."/>
            <person name="Yoshinaga Y."/>
            <person name="Zwiers L.-H."/>
            <person name="Turgeon B."/>
            <person name="Goodwin S."/>
            <person name="Spatafora J."/>
            <person name="Crous P."/>
            <person name="Grigoriev I."/>
        </authorList>
    </citation>
    <scope>NUCLEOTIDE SEQUENCE</scope>
    <source>
        <strain evidence="1">CBS 207.26</strain>
    </source>
</reference>
<proteinExistence type="predicted"/>
<evidence type="ECO:0000313" key="2">
    <source>
        <dbReference type="Proteomes" id="UP000800200"/>
    </source>
</evidence>
<name>A0A6A6DF14_9PEZI</name>
<gene>
    <name evidence="1" type="ORF">K469DRAFT_696176</name>
</gene>
<protein>
    <submittedName>
        <fullName evidence="1">Uncharacterized protein</fullName>
    </submittedName>
</protein>
<dbReference type="Proteomes" id="UP000800200">
    <property type="component" value="Unassembled WGS sequence"/>
</dbReference>
<keyword evidence="2" id="KW-1185">Reference proteome</keyword>
<dbReference type="AlphaFoldDB" id="A0A6A6DF14"/>
<evidence type="ECO:0000313" key="1">
    <source>
        <dbReference type="EMBL" id="KAF2178071.1"/>
    </source>
</evidence>
<sequence>MDLEAVNTARASTAVRNAAGGTAVRKGYGPTAGPVDNLAAAGTEAAQHHPAYMAGVTIITENVYRTKIKRLYGTERGGTSVKAWWGWRTVYIMDIGSRNGLHRLAGGPYRWTAANGSTDSIMRLLYGGMRWAHQGGSAKRPFRLHITVVYWGVRWCAVVCSSCLLPAAVRVCFRF</sequence>
<dbReference type="EMBL" id="ML994679">
    <property type="protein sequence ID" value="KAF2178071.1"/>
    <property type="molecule type" value="Genomic_DNA"/>
</dbReference>